<dbReference type="NCBIfam" id="TIGR02210">
    <property type="entry name" value="rodA_shape"/>
    <property type="match status" value="1"/>
</dbReference>
<gene>
    <name evidence="6 7" type="primary">rodA</name>
    <name evidence="6" type="synonym">mrdB</name>
    <name evidence="7" type="ORF">HUO07_11315</name>
</gene>
<comment type="catalytic activity">
    <reaction evidence="6">
        <text>[GlcNAc-(1-&gt;4)-Mur2Ac(oyl-L-Ala-gamma-D-Glu-L-Lys-D-Ala-D-Ala)](n)-di-trans,octa-cis-undecaprenyl diphosphate + beta-D-GlcNAc-(1-&gt;4)-Mur2Ac(oyl-L-Ala-gamma-D-Glu-L-Lys-D-Ala-D-Ala)-di-trans,octa-cis-undecaprenyl diphosphate = [GlcNAc-(1-&gt;4)-Mur2Ac(oyl-L-Ala-gamma-D-Glu-L-Lys-D-Ala-D-Ala)](n+1)-di-trans,octa-cis-undecaprenyl diphosphate + di-trans,octa-cis-undecaprenyl diphosphate + H(+)</text>
        <dbReference type="Rhea" id="RHEA:23708"/>
        <dbReference type="Rhea" id="RHEA-COMP:9602"/>
        <dbReference type="Rhea" id="RHEA-COMP:9603"/>
        <dbReference type="ChEBI" id="CHEBI:15378"/>
        <dbReference type="ChEBI" id="CHEBI:58405"/>
        <dbReference type="ChEBI" id="CHEBI:60033"/>
        <dbReference type="ChEBI" id="CHEBI:78435"/>
        <dbReference type="EC" id="2.4.99.28"/>
    </reaction>
</comment>
<name>A0A7Y6RD20_9GAMM</name>
<feature type="transmembrane region" description="Helical" evidence="6">
    <location>
        <begin position="290"/>
        <end position="311"/>
    </location>
</feature>
<feature type="transmembrane region" description="Helical" evidence="6">
    <location>
        <begin position="37"/>
        <end position="56"/>
    </location>
</feature>
<dbReference type="PANTHER" id="PTHR30474:SF1">
    <property type="entry name" value="PEPTIDOGLYCAN GLYCOSYLTRANSFERASE MRDB"/>
    <property type="match status" value="1"/>
</dbReference>
<keyword evidence="6" id="KW-1003">Cell membrane</keyword>
<evidence type="ECO:0000256" key="4">
    <source>
        <dbReference type="ARBA" id="ARBA00022989"/>
    </source>
</evidence>
<dbReference type="InterPro" id="IPR011923">
    <property type="entry name" value="RodA/MrdB"/>
</dbReference>
<dbReference type="UniPathway" id="UPA00219"/>
<keyword evidence="8" id="KW-1185">Reference proteome</keyword>
<comment type="similarity">
    <text evidence="6">Belongs to the SEDS family. MrdB/RodA subfamily.</text>
</comment>
<dbReference type="Proteomes" id="UP000589984">
    <property type="component" value="Unassembled WGS sequence"/>
</dbReference>
<dbReference type="RefSeq" id="WP_176303662.1">
    <property type="nucleotide sequence ID" value="NZ_JABWCV010000011.1"/>
</dbReference>
<keyword evidence="6" id="KW-0808">Transferase</keyword>
<keyword evidence="4 6" id="KW-1133">Transmembrane helix</keyword>
<dbReference type="GO" id="GO:0009252">
    <property type="term" value="P:peptidoglycan biosynthetic process"/>
    <property type="evidence" value="ECO:0007669"/>
    <property type="project" value="UniProtKB-UniRule"/>
</dbReference>
<organism evidence="7 8">
    <name type="scientific">Vreelandella maris</name>
    <dbReference type="NCBI Taxonomy" id="2729617"/>
    <lineage>
        <taxon>Bacteria</taxon>
        <taxon>Pseudomonadati</taxon>
        <taxon>Pseudomonadota</taxon>
        <taxon>Gammaproteobacteria</taxon>
        <taxon>Oceanospirillales</taxon>
        <taxon>Halomonadaceae</taxon>
        <taxon>Vreelandella</taxon>
    </lineage>
</organism>
<proteinExistence type="inferred from homology"/>
<comment type="caution">
    <text evidence="7">The sequence shown here is derived from an EMBL/GenBank/DDBJ whole genome shotgun (WGS) entry which is preliminary data.</text>
</comment>
<evidence type="ECO:0000256" key="1">
    <source>
        <dbReference type="ARBA" id="ARBA00004141"/>
    </source>
</evidence>
<keyword evidence="2 6" id="KW-0812">Transmembrane</keyword>
<feature type="transmembrane region" description="Helical" evidence="6">
    <location>
        <begin position="203"/>
        <end position="221"/>
    </location>
</feature>
<evidence type="ECO:0000256" key="2">
    <source>
        <dbReference type="ARBA" id="ARBA00022692"/>
    </source>
</evidence>
<keyword evidence="3 6" id="KW-0133">Cell shape</keyword>
<dbReference type="GO" id="GO:0008360">
    <property type="term" value="P:regulation of cell shape"/>
    <property type="evidence" value="ECO:0007669"/>
    <property type="project" value="UniProtKB-KW"/>
</dbReference>
<evidence type="ECO:0000256" key="6">
    <source>
        <dbReference type="HAMAP-Rule" id="MF_02079"/>
    </source>
</evidence>
<feature type="transmembrane region" description="Helical" evidence="6">
    <location>
        <begin position="68"/>
        <end position="86"/>
    </location>
</feature>
<evidence type="ECO:0000256" key="5">
    <source>
        <dbReference type="ARBA" id="ARBA00023136"/>
    </source>
</evidence>
<feature type="transmembrane region" description="Helical" evidence="6">
    <location>
        <begin position="356"/>
        <end position="377"/>
    </location>
</feature>
<sequence>MPWHYLARSMRGYPVRPPESGIARRKSIWERIHLDPWLLGLLLVLMGSGLIVLYSASGQSIDAVIAQSIRFCIALVVMVIIAQFSPSTFLRFAPLAYGVGVAMLVAVDVVGDVGMGAKRWLVIPGVIRFQPSEMMKLAAPLMVAAYLNRCELPPRLRDILVCGVIIGVPVVLTAIQPDLGTSLLVASAALIVVLLAGLSWRLIGFIAALGAAGVPVLWMNMHNYQRQRVLTFLNPESDPLGSGWNIIQSTTAIGSGGLWGKGWLQGTQSQLEFLPERHTDFIIAVLGEEFGLVGMLVLLCLYLLIVSRGVWMASAAQDTFGRLVAGSIILTFFIYVFVNMGMVSGILPVVGVPLPLVSFGGTSSVTLLAGFGILMSIHAHRRLLSR</sequence>
<dbReference type="InterPro" id="IPR001182">
    <property type="entry name" value="FtsW/RodA"/>
</dbReference>
<dbReference type="AlphaFoldDB" id="A0A7Y6RD20"/>
<protein>
    <recommendedName>
        <fullName evidence="6">Peptidoglycan glycosyltransferase MrdB</fullName>
        <shortName evidence="6">PGT</shortName>
        <ecNumber evidence="6">2.4.99.28</ecNumber>
    </recommendedName>
    <alternativeName>
        <fullName evidence="6">Cell elongation protein RodA</fullName>
    </alternativeName>
    <alternativeName>
        <fullName evidence="6">Cell wall polymerase</fullName>
    </alternativeName>
    <alternativeName>
        <fullName evidence="6">Peptidoglycan polymerase</fullName>
        <shortName evidence="6">PG polymerase</shortName>
    </alternativeName>
</protein>
<dbReference type="EC" id="2.4.99.28" evidence="6"/>
<feature type="transmembrane region" description="Helical" evidence="6">
    <location>
        <begin position="92"/>
        <end position="111"/>
    </location>
</feature>
<dbReference type="PANTHER" id="PTHR30474">
    <property type="entry name" value="CELL CYCLE PROTEIN"/>
    <property type="match status" value="1"/>
</dbReference>
<comment type="pathway">
    <text evidence="6">Cell wall biogenesis; peptidoglycan biosynthesis.</text>
</comment>
<keyword evidence="6" id="KW-0961">Cell wall biogenesis/degradation</keyword>
<dbReference type="Pfam" id="PF01098">
    <property type="entry name" value="FTSW_RODA_SPOVE"/>
    <property type="match status" value="1"/>
</dbReference>
<comment type="subcellular location">
    <subcellularLocation>
        <location evidence="6">Cell inner membrane</location>
        <topology evidence="6">Multi-pass membrane protein</topology>
    </subcellularLocation>
    <subcellularLocation>
        <location evidence="1">Membrane</location>
        <topology evidence="1">Multi-pass membrane protein</topology>
    </subcellularLocation>
</comment>
<keyword evidence="6" id="KW-0573">Peptidoglycan synthesis</keyword>
<dbReference type="EMBL" id="JABWCV010000011">
    <property type="protein sequence ID" value="NVF14755.1"/>
    <property type="molecule type" value="Genomic_DNA"/>
</dbReference>
<dbReference type="GO" id="GO:0008955">
    <property type="term" value="F:peptidoglycan glycosyltransferase activity"/>
    <property type="evidence" value="ECO:0007669"/>
    <property type="project" value="UniProtKB-UniRule"/>
</dbReference>
<keyword evidence="6" id="KW-0997">Cell inner membrane</keyword>
<keyword evidence="6" id="KW-0328">Glycosyltransferase</keyword>
<dbReference type="HAMAP" id="MF_02079">
    <property type="entry name" value="PGT_RodA"/>
    <property type="match status" value="1"/>
</dbReference>
<comment type="function">
    <text evidence="6">Peptidoglycan polymerase that is essential for cell wall elongation.</text>
</comment>
<accession>A0A7Y6RD20</accession>
<feature type="transmembrane region" description="Helical" evidence="6">
    <location>
        <begin position="181"/>
        <end position="198"/>
    </location>
</feature>
<dbReference type="GO" id="GO:0071555">
    <property type="term" value="P:cell wall organization"/>
    <property type="evidence" value="ECO:0007669"/>
    <property type="project" value="UniProtKB-KW"/>
</dbReference>
<keyword evidence="5 6" id="KW-0472">Membrane</keyword>
<feature type="transmembrane region" description="Helical" evidence="6">
    <location>
        <begin position="156"/>
        <end position="175"/>
    </location>
</feature>
<evidence type="ECO:0000256" key="3">
    <source>
        <dbReference type="ARBA" id="ARBA00022960"/>
    </source>
</evidence>
<dbReference type="GO" id="GO:0005886">
    <property type="term" value="C:plasma membrane"/>
    <property type="evidence" value="ECO:0007669"/>
    <property type="project" value="UniProtKB-SubCell"/>
</dbReference>
<feature type="transmembrane region" description="Helical" evidence="6">
    <location>
        <begin position="323"/>
        <end position="350"/>
    </location>
</feature>
<dbReference type="GO" id="GO:0051301">
    <property type="term" value="P:cell division"/>
    <property type="evidence" value="ECO:0007669"/>
    <property type="project" value="InterPro"/>
</dbReference>
<evidence type="ECO:0000313" key="7">
    <source>
        <dbReference type="EMBL" id="NVF14755.1"/>
    </source>
</evidence>
<evidence type="ECO:0000313" key="8">
    <source>
        <dbReference type="Proteomes" id="UP000589984"/>
    </source>
</evidence>
<reference evidence="7 8" key="1">
    <citation type="submission" date="2020-06" db="EMBL/GenBank/DDBJ databases">
        <title>Halomonas sp. QX-1 draft genome sequence.</title>
        <authorList>
            <person name="Qiu X."/>
        </authorList>
    </citation>
    <scope>NUCLEOTIDE SEQUENCE [LARGE SCALE GENOMIC DNA]</scope>
    <source>
        <strain evidence="7 8">QX-1</strain>
    </source>
</reference>
<dbReference type="GO" id="GO:0032153">
    <property type="term" value="C:cell division site"/>
    <property type="evidence" value="ECO:0007669"/>
    <property type="project" value="TreeGrafter"/>
</dbReference>
<dbReference type="GO" id="GO:0015648">
    <property type="term" value="F:lipid-linked peptidoglycan transporter activity"/>
    <property type="evidence" value="ECO:0007669"/>
    <property type="project" value="TreeGrafter"/>
</dbReference>